<dbReference type="EMBL" id="JACHMD010000001">
    <property type="protein sequence ID" value="MBB4666858.1"/>
    <property type="molecule type" value="Genomic_DNA"/>
</dbReference>
<feature type="domain" description="Low molecular weight protein antigen 6 PH" evidence="2">
    <location>
        <begin position="59"/>
        <end position="139"/>
    </location>
</feature>
<organism evidence="3 4">
    <name type="scientific">Microbacterium marinum</name>
    <dbReference type="NCBI Taxonomy" id="421115"/>
    <lineage>
        <taxon>Bacteria</taxon>
        <taxon>Bacillati</taxon>
        <taxon>Actinomycetota</taxon>
        <taxon>Actinomycetes</taxon>
        <taxon>Micrococcales</taxon>
        <taxon>Microbacteriaceae</taxon>
        <taxon>Microbacterium</taxon>
    </lineage>
</organism>
<keyword evidence="1" id="KW-1133">Transmembrane helix</keyword>
<feature type="transmembrane region" description="Helical" evidence="1">
    <location>
        <begin position="41"/>
        <end position="58"/>
    </location>
</feature>
<feature type="transmembrane region" description="Helical" evidence="1">
    <location>
        <begin position="181"/>
        <end position="201"/>
    </location>
</feature>
<evidence type="ECO:0000259" key="2">
    <source>
        <dbReference type="Pfam" id="PF10756"/>
    </source>
</evidence>
<keyword evidence="1" id="KW-0472">Membrane</keyword>
<keyword evidence="1" id="KW-0812">Transmembrane</keyword>
<dbReference type="RefSeq" id="WP_184216771.1">
    <property type="nucleotide sequence ID" value="NZ_JACHMD010000001.1"/>
</dbReference>
<evidence type="ECO:0000313" key="3">
    <source>
        <dbReference type="EMBL" id="MBB4666858.1"/>
    </source>
</evidence>
<sequence>MAFEQVRYRPLASRVLAALTVVVCAIGVVALIAIDVRDAARYSWPLMLVAVLVWAMFWRPELVVEEHGITVVNVFRTEFVPWPAIVMVDTKWALTLRTADRLIRVWASPAPGRHRLLGLSRSDFSGLGDTARGAHGSLRPSDALSVPSGNLAQLIRGRWERLAEEGALEAGAELGASGTTWHVATIAVTAALAAATVIGILV</sequence>
<name>A0A7W7BSH5_9MICO</name>
<feature type="transmembrane region" description="Helical" evidence="1">
    <location>
        <begin position="15"/>
        <end position="34"/>
    </location>
</feature>
<keyword evidence="4" id="KW-1185">Reference proteome</keyword>
<dbReference type="AlphaFoldDB" id="A0A7W7BSH5"/>
<gene>
    <name evidence="3" type="ORF">BKA24_001567</name>
</gene>
<proteinExistence type="predicted"/>
<dbReference type="InterPro" id="IPR019692">
    <property type="entry name" value="CFP-6_PH"/>
</dbReference>
<comment type="caution">
    <text evidence="3">The sequence shown here is derived from an EMBL/GenBank/DDBJ whole genome shotgun (WGS) entry which is preliminary data.</text>
</comment>
<accession>A0A7W7BSH5</accession>
<protein>
    <recommendedName>
        <fullName evidence="2">Low molecular weight protein antigen 6 PH domain-containing protein</fullName>
    </recommendedName>
</protein>
<evidence type="ECO:0000256" key="1">
    <source>
        <dbReference type="SAM" id="Phobius"/>
    </source>
</evidence>
<dbReference type="Proteomes" id="UP000573729">
    <property type="component" value="Unassembled WGS sequence"/>
</dbReference>
<dbReference type="Pfam" id="PF10756">
    <property type="entry name" value="bPH_6"/>
    <property type="match status" value="1"/>
</dbReference>
<evidence type="ECO:0000313" key="4">
    <source>
        <dbReference type="Proteomes" id="UP000573729"/>
    </source>
</evidence>
<reference evidence="3 4" key="1">
    <citation type="submission" date="2020-08" db="EMBL/GenBank/DDBJ databases">
        <title>Sequencing the genomes of 1000 actinobacteria strains.</title>
        <authorList>
            <person name="Klenk H.-P."/>
        </authorList>
    </citation>
    <scope>NUCLEOTIDE SEQUENCE [LARGE SCALE GENOMIC DNA]</scope>
    <source>
        <strain evidence="3 4">DSM 24947</strain>
    </source>
</reference>